<keyword evidence="4" id="KW-0274">FAD</keyword>
<feature type="repeat" description="ANK" evidence="6">
    <location>
        <begin position="1351"/>
        <end position="1384"/>
    </location>
</feature>
<dbReference type="InterPro" id="IPR006091">
    <property type="entry name" value="Acyl-CoA_Oxase/DH_mid-dom"/>
</dbReference>
<dbReference type="PANTHER" id="PTHR48083">
    <property type="entry name" value="MEDIUM-CHAIN SPECIFIC ACYL-COA DEHYDROGENASE, MITOCHONDRIAL-RELATED"/>
    <property type="match status" value="1"/>
</dbReference>
<dbReference type="InterPro" id="IPR036770">
    <property type="entry name" value="Ankyrin_rpt-contain_sf"/>
</dbReference>
<evidence type="ECO:0000313" key="11">
    <source>
        <dbReference type="EMBL" id="CAE7720098.1"/>
    </source>
</evidence>
<evidence type="ECO:0000256" key="5">
    <source>
        <dbReference type="ARBA" id="ARBA00023002"/>
    </source>
</evidence>
<evidence type="ECO:0000259" key="10">
    <source>
        <dbReference type="Pfam" id="PF02771"/>
    </source>
</evidence>
<dbReference type="Gene3D" id="2.40.110.10">
    <property type="entry name" value="Butyryl-CoA Dehydrogenase, subunit A, domain 2"/>
    <property type="match status" value="1"/>
</dbReference>
<feature type="compositionally biased region" description="Low complexity" evidence="7">
    <location>
        <begin position="714"/>
        <end position="724"/>
    </location>
</feature>
<evidence type="ECO:0000256" key="1">
    <source>
        <dbReference type="ARBA" id="ARBA00001974"/>
    </source>
</evidence>
<evidence type="ECO:0000256" key="4">
    <source>
        <dbReference type="ARBA" id="ARBA00022827"/>
    </source>
</evidence>
<dbReference type="InterPro" id="IPR009075">
    <property type="entry name" value="AcylCo_DH/oxidase_C"/>
</dbReference>
<dbReference type="Pfam" id="PF00441">
    <property type="entry name" value="Acyl-CoA_dh_1"/>
    <property type="match status" value="1"/>
</dbReference>
<dbReference type="SUPFAM" id="SSF48403">
    <property type="entry name" value="Ankyrin repeat"/>
    <property type="match status" value="1"/>
</dbReference>
<keyword evidence="3" id="KW-0285">Flavoprotein</keyword>
<dbReference type="Proteomes" id="UP000601435">
    <property type="component" value="Unassembled WGS sequence"/>
</dbReference>
<dbReference type="GO" id="GO:0033539">
    <property type="term" value="P:fatty acid beta-oxidation using acyl-CoA dehydrogenase"/>
    <property type="evidence" value="ECO:0007669"/>
    <property type="project" value="TreeGrafter"/>
</dbReference>
<dbReference type="Pfam" id="PF02771">
    <property type="entry name" value="Acyl-CoA_dh_N"/>
    <property type="match status" value="1"/>
</dbReference>
<keyword evidence="6" id="KW-0040">ANK repeat</keyword>
<feature type="domain" description="Acyl-CoA dehydrogenase/oxidase N-terminal" evidence="10">
    <location>
        <begin position="27"/>
        <end position="147"/>
    </location>
</feature>
<feature type="domain" description="Acyl-CoA oxidase/dehydrogenase middle" evidence="9">
    <location>
        <begin position="153"/>
        <end position="246"/>
    </location>
</feature>
<dbReference type="InterPro" id="IPR036250">
    <property type="entry name" value="AcylCo_DH-like_C"/>
</dbReference>
<dbReference type="GO" id="GO:0050660">
    <property type="term" value="F:flavin adenine dinucleotide binding"/>
    <property type="evidence" value="ECO:0007669"/>
    <property type="project" value="InterPro"/>
</dbReference>
<dbReference type="SUPFAM" id="SSF56645">
    <property type="entry name" value="Acyl-CoA dehydrogenase NM domain-like"/>
    <property type="match status" value="1"/>
</dbReference>
<dbReference type="PROSITE" id="PS50088">
    <property type="entry name" value="ANK_REPEAT"/>
    <property type="match status" value="1"/>
</dbReference>
<feature type="region of interest" description="Disordered" evidence="7">
    <location>
        <begin position="580"/>
        <end position="645"/>
    </location>
</feature>
<evidence type="ECO:0000313" key="12">
    <source>
        <dbReference type="Proteomes" id="UP000601435"/>
    </source>
</evidence>
<dbReference type="InterPro" id="IPR009100">
    <property type="entry name" value="AcylCoA_DH/oxidase_NM_dom_sf"/>
</dbReference>
<gene>
    <name evidence="11" type="primary">apdG</name>
    <name evidence="11" type="ORF">SNEC2469_LOCUS20764</name>
</gene>
<dbReference type="SUPFAM" id="SSF47203">
    <property type="entry name" value="Acyl-CoA dehydrogenase C-terminal domain-like"/>
    <property type="match status" value="1"/>
</dbReference>
<dbReference type="Gene3D" id="1.25.40.20">
    <property type="entry name" value="Ankyrin repeat-containing domain"/>
    <property type="match status" value="1"/>
</dbReference>
<dbReference type="InterPro" id="IPR013786">
    <property type="entry name" value="AcylCoA_DH/ox_N"/>
</dbReference>
<comment type="similarity">
    <text evidence="2">Belongs to the acyl-CoA dehydrogenase family.</text>
</comment>
<feature type="region of interest" description="Disordered" evidence="7">
    <location>
        <begin position="711"/>
        <end position="730"/>
    </location>
</feature>
<name>A0A812XEK9_9DINO</name>
<keyword evidence="5" id="KW-0560">Oxidoreductase</keyword>
<dbReference type="EMBL" id="CAJNJA010036408">
    <property type="protein sequence ID" value="CAE7720098.1"/>
    <property type="molecule type" value="Genomic_DNA"/>
</dbReference>
<sequence length="1695" mass="187791">MASFGAGNPYGDPNWYNAAYHSPYYKETHKAWRARCRSFVEEHIMPFVSEWEVNKAVPRDTYVKCAEAGLLPVVVGAHSGAFDLVPKEAPQDLDYFHELIFVDELARCGSGGVLWGLIEGLQIGLPPVLNFGTEEMKKRVAPDCLMGRKIISLNITEPSAGSDVAAIKTTAIREGDFYIVNGNKKWITNGIFSDYFTCAVRTGGQGMRGVSMLLLEKDSMPGITTKRMDCQGVWPSGTTYVEFDQVKVPVANLIGKENEGFGVIMKNFNHERWGFVVQATRFSRVLLEDSWSFANKRSTFGKKLVEHPVIRWKLAEMTRQVEGIHHWLENMTFQLCQMPKDQAMTTLGGPIALMKAHSSKIFEYCAREARQIFGGNAYTRSGLGERAERLYRDVGAYAIPGGSEEILLDLAIRQAEVGLMSRSLPGRTEAQGVPPRSGASGTFVDFRIWKKENKALLEDLCSLLLLLGSSLAFFLQCGEELRRSQVLAGQAAILSELRSLHHYWKQQLGAAQGSRAEVVELAEDAELAELAESRVSGEEAVERKLSEGLQDFTDSIVRAPRRLRGCSSVAVPGGALRSERSVRFDPEPPWRQPLSRPSGDFHGLAARAAESGWAWEAPEPPSSRSLRDPREPPDPLDPQPQAPNIPRGIILKDLLTKALGILSEEFKEGLVPKTVLVRLLGKLSEKKLVTECLVQMADNARKIQSVLRYDEEASPGGASASPESTHGSDKDQLEVGMKIRHVCFVGPGEKQLKELDSIAKDAGAGQGLQESYDYGTGNEDVASKYPRLDKIAEALKQDGASSRARFCAHLLGEPFDTCLLDDGSQSFLNWLVECGFQKVLLHWSRFSSSPEVKDRTDAEVDRCAERLLRLMNDFEKLVFVLSIRDHGCSNRQGERLLDRLLGEAKPAKIQVLYNSSRGLGEKSTIYKCPESRDQDRLVGYAGGLGPGNVVQQLDEMRWVVPQGRHVFIEAQSGVRDKKQDEFSIPRCLEFAKKIAESSFNPAKGGEVYPQFDGSLVLGDSDTKVLYPDTDYEVTDIEQLTFSVKPAGTEQTANVFIAGSIAARYFALVGTGGGLLPPLLKNDRPGVKKECTPSSPVSADIIRDYLQPPRRSTLKIVRSPAANGPPYHGKTPLDYLKRLLESDAWKIAKTCPKRDGEHAIEILQNWSQGLVASNDAGVGGQGHMSVASAGFGSRTEQRKVFRGSERDSLAGRGIAIVSIPGADPVLYNTVIRICLEDGMHFAVVWLSDWGDAWFYAWLRSVTDAMLHGCVPVVLTWSDGKIGRAQSAEVLALEFLQIKFFTMAMVDFVRVRRPLHTVMVRKEWTLLRRFLTKQNPLPSHESLAMAMKKSDGRGMSPLMVAVDRAAEVGVLRSLVANGADLDQEDNDGCTALDLSNRKCSEAGTMSSEMRSCHSEIKAFLLKCSPPCLEFGICGLDITLDKKHLFRLLTPPRGSRVVPVAAFQLAYQGFPWQPEEGYTLGSSLEERRYPNGATYPAWHEIDDIIAAMPAGTWLSFHLSESKKCPYVSSLLKGDPSTVRLVDCLCGSKYKARHVQININADGVCLAMRSTRTALLPRFPNWPGNIQTRTFSFLSFRKRFKRTPRTPGHSFKECCKLGTTHHPNQRISVQRTSSRSSTTLVGRGRHRMPCRKSHLTTIAIRGEVELLDSREGSMLAMQKNGLHGIREGSSTWPRHRLHM</sequence>
<reference evidence="11" key="1">
    <citation type="submission" date="2021-02" db="EMBL/GenBank/DDBJ databases">
        <authorList>
            <person name="Dougan E. K."/>
            <person name="Rhodes N."/>
            <person name="Thang M."/>
            <person name="Chan C."/>
        </authorList>
    </citation>
    <scope>NUCLEOTIDE SEQUENCE</scope>
</reference>
<dbReference type="InterPro" id="IPR050741">
    <property type="entry name" value="Acyl-CoA_dehydrogenase"/>
</dbReference>
<evidence type="ECO:0000256" key="3">
    <source>
        <dbReference type="ARBA" id="ARBA00022630"/>
    </source>
</evidence>
<evidence type="ECO:0000256" key="6">
    <source>
        <dbReference type="PROSITE-ProRule" id="PRU00023"/>
    </source>
</evidence>
<dbReference type="Gene3D" id="1.20.140.10">
    <property type="entry name" value="Butyryl-CoA Dehydrogenase, subunit A, domain 3"/>
    <property type="match status" value="1"/>
</dbReference>
<dbReference type="GO" id="GO:0005737">
    <property type="term" value="C:cytoplasm"/>
    <property type="evidence" value="ECO:0007669"/>
    <property type="project" value="TreeGrafter"/>
</dbReference>
<dbReference type="InterPro" id="IPR037069">
    <property type="entry name" value="AcylCoA_DH/ox_N_sf"/>
</dbReference>
<accession>A0A812XEK9</accession>
<feature type="domain" description="Acyl-CoA dehydrogenase/oxidase C-terminal" evidence="8">
    <location>
        <begin position="258"/>
        <end position="414"/>
    </location>
</feature>
<dbReference type="OrthoDB" id="416509at2759"/>
<evidence type="ECO:0000256" key="7">
    <source>
        <dbReference type="SAM" id="MobiDB-lite"/>
    </source>
</evidence>
<dbReference type="Gene3D" id="1.10.540.10">
    <property type="entry name" value="Acyl-CoA dehydrogenase/oxidase, N-terminal domain"/>
    <property type="match status" value="1"/>
</dbReference>
<protein>
    <submittedName>
        <fullName evidence="11">ApdG protein</fullName>
    </submittedName>
</protein>
<dbReference type="InterPro" id="IPR002110">
    <property type="entry name" value="Ankyrin_rpt"/>
</dbReference>
<evidence type="ECO:0000259" key="8">
    <source>
        <dbReference type="Pfam" id="PF00441"/>
    </source>
</evidence>
<dbReference type="PROSITE" id="PS50297">
    <property type="entry name" value="ANK_REP_REGION"/>
    <property type="match status" value="1"/>
</dbReference>
<keyword evidence="12" id="KW-1185">Reference proteome</keyword>
<dbReference type="GO" id="GO:0003995">
    <property type="term" value="F:acyl-CoA dehydrogenase activity"/>
    <property type="evidence" value="ECO:0007669"/>
    <property type="project" value="TreeGrafter"/>
</dbReference>
<proteinExistence type="inferred from homology"/>
<evidence type="ECO:0000256" key="2">
    <source>
        <dbReference type="ARBA" id="ARBA00009347"/>
    </source>
</evidence>
<dbReference type="Pfam" id="PF02770">
    <property type="entry name" value="Acyl-CoA_dh_M"/>
    <property type="match status" value="1"/>
</dbReference>
<comment type="cofactor">
    <cofactor evidence="1">
        <name>FAD</name>
        <dbReference type="ChEBI" id="CHEBI:57692"/>
    </cofactor>
</comment>
<evidence type="ECO:0000259" key="9">
    <source>
        <dbReference type="Pfam" id="PF02770"/>
    </source>
</evidence>
<dbReference type="PANTHER" id="PTHR48083:SF28">
    <property type="entry name" value="ACYL-COA DEHYDROGENASE FAMILY PROTEIN (AFU_ORTHOLOGUE AFUA_6G10880)-RELATED"/>
    <property type="match status" value="1"/>
</dbReference>
<dbReference type="InterPro" id="IPR046373">
    <property type="entry name" value="Acyl-CoA_Oxase/DH_mid-dom_sf"/>
</dbReference>
<comment type="caution">
    <text evidence="11">The sequence shown here is derived from an EMBL/GenBank/DDBJ whole genome shotgun (WGS) entry which is preliminary data.</text>
</comment>
<organism evidence="11 12">
    <name type="scientific">Symbiodinium necroappetens</name>
    <dbReference type="NCBI Taxonomy" id="1628268"/>
    <lineage>
        <taxon>Eukaryota</taxon>
        <taxon>Sar</taxon>
        <taxon>Alveolata</taxon>
        <taxon>Dinophyceae</taxon>
        <taxon>Suessiales</taxon>
        <taxon>Symbiodiniaceae</taxon>
        <taxon>Symbiodinium</taxon>
    </lineage>
</organism>